<comment type="caution">
    <text evidence="2">The sequence shown here is derived from an EMBL/GenBank/DDBJ whole genome shotgun (WGS) entry which is preliminary data.</text>
</comment>
<dbReference type="InterPro" id="IPR052513">
    <property type="entry name" value="Thioester_dehydratase-like"/>
</dbReference>
<dbReference type="Proteomes" id="UP000545493">
    <property type="component" value="Unassembled WGS sequence"/>
</dbReference>
<dbReference type="EMBL" id="JAAOYM010000001">
    <property type="protein sequence ID" value="NIJ12568.1"/>
    <property type="molecule type" value="Genomic_DNA"/>
</dbReference>
<dbReference type="RefSeq" id="WP_167171509.1">
    <property type="nucleotide sequence ID" value="NZ_JAAOYM010000001.1"/>
</dbReference>
<dbReference type="Pfam" id="PF01796">
    <property type="entry name" value="OB_ChsH2_C"/>
    <property type="match status" value="1"/>
</dbReference>
<protein>
    <recommendedName>
        <fullName evidence="1">ChsH2 C-terminal OB-fold domain-containing protein</fullName>
    </recommendedName>
</protein>
<keyword evidence="3" id="KW-1185">Reference proteome</keyword>
<evidence type="ECO:0000313" key="2">
    <source>
        <dbReference type="EMBL" id="NIJ12568.1"/>
    </source>
</evidence>
<organism evidence="2 3">
    <name type="scientific">Saccharomonospora amisosensis</name>
    <dbReference type="NCBI Taxonomy" id="1128677"/>
    <lineage>
        <taxon>Bacteria</taxon>
        <taxon>Bacillati</taxon>
        <taxon>Actinomycetota</taxon>
        <taxon>Actinomycetes</taxon>
        <taxon>Pseudonocardiales</taxon>
        <taxon>Pseudonocardiaceae</taxon>
        <taxon>Saccharomonospora</taxon>
    </lineage>
</organism>
<proteinExistence type="predicted"/>
<name>A0A7X5URS6_9PSEU</name>
<sequence length="151" mass="16824">MSTPASGGHDSLCAPYKLEFPFERTVGPKIGTFFAGLKEKRLFGVRARRGVLCPPLEFDPDSGAETGELVELPTTGTVTTWTWVRSRPDDPVSHDFAWALVEIDGTAGSLFHAVDVGGDPTRMTRGMRVRVRWRDERVGDLRDIECFEVER</sequence>
<gene>
    <name evidence="2" type="ORF">FHU38_002912</name>
</gene>
<dbReference type="InterPro" id="IPR012340">
    <property type="entry name" value="NA-bd_OB-fold"/>
</dbReference>
<dbReference type="SUPFAM" id="SSF50249">
    <property type="entry name" value="Nucleic acid-binding proteins"/>
    <property type="match status" value="1"/>
</dbReference>
<dbReference type="Gene3D" id="6.10.30.10">
    <property type="match status" value="1"/>
</dbReference>
<evidence type="ECO:0000259" key="1">
    <source>
        <dbReference type="Pfam" id="PF01796"/>
    </source>
</evidence>
<dbReference type="PANTHER" id="PTHR34075">
    <property type="entry name" value="BLR3430 PROTEIN"/>
    <property type="match status" value="1"/>
</dbReference>
<dbReference type="InterPro" id="IPR002878">
    <property type="entry name" value="ChsH2_C"/>
</dbReference>
<dbReference type="AlphaFoldDB" id="A0A7X5URS6"/>
<dbReference type="PANTHER" id="PTHR34075:SF5">
    <property type="entry name" value="BLR3430 PROTEIN"/>
    <property type="match status" value="1"/>
</dbReference>
<evidence type="ECO:0000313" key="3">
    <source>
        <dbReference type="Proteomes" id="UP000545493"/>
    </source>
</evidence>
<reference evidence="2 3" key="1">
    <citation type="submission" date="2020-03" db="EMBL/GenBank/DDBJ databases">
        <title>Sequencing the genomes of 1000 actinobacteria strains.</title>
        <authorList>
            <person name="Klenk H.-P."/>
        </authorList>
    </citation>
    <scope>NUCLEOTIDE SEQUENCE [LARGE SCALE GENOMIC DNA]</scope>
    <source>
        <strain evidence="2 3">DSM 45685</strain>
    </source>
</reference>
<accession>A0A7X5URS6</accession>
<feature type="domain" description="ChsH2 C-terminal OB-fold" evidence="1">
    <location>
        <begin position="70"/>
        <end position="134"/>
    </location>
</feature>